<accession>A0ABV5GKU5</accession>
<organism evidence="1 2">
    <name type="scientific">Flavobacterium jumunjinense</name>
    <dbReference type="NCBI Taxonomy" id="998845"/>
    <lineage>
        <taxon>Bacteria</taxon>
        <taxon>Pseudomonadati</taxon>
        <taxon>Bacteroidota</taxon>
        <taxon>Flavobacteriia</taxon>
        <taxon>Flavobacteriales</taxon>
        <taxon>Flavobacteriaceae</taxon>
        <taxon>Flavobacterium</taxon>
    </lineage>
</organism>
<dbReference type="Proteomes" id="UP001589607">
    <property type="component" value="Unassembled WGS sequence"/>
</dbReference>
<gene>
    <name evidence="1" type="ORF">ACFFVF_05680</name>
</gene>
<evidence type="ECO:0000313" key="2">
    <source>
        <dbReference type="Proteomes" id="UP001589607"/>
    </source>
</evidence>
<name>A0ABV5GKU5_9FLAO</name>
<protein>
    <submittedName>
        <fullName evidence="1">Uncharacterized protein</fullName>
    </submittedName>
</protein>
<dbReference type="RefSeq" id="WP_236457385.1">
    <property type="nucleotide sequence ID" value="NZ_CBCSGE010000006.1"/>
</dbReference>
<sequence length="77" mass="9417">MQKETEFISKEISTLLHKLEVAFWEVHVYPGNFDGNDYYEDENGQIQYYPIMKEMIKKLGYFMELELFILKYVYFLN</sequence>
<proteinExistence type="predicted"/>
<dbReference type="EMBL" id="JBHMEY010000012">
    <property type="protein sequence ID" value="MFB9095998.1"/>
    <property type="molecule type" value="Genomic_DNA"/>
</dbReference>
<evidence type="ECO:0000313" key="1">
    <source>
        <dbReference type="EMBL" id="MFB9095998.1"/>
    </source>
</evidence>
<comment type="caution">
    <text evidence="1">The sequence shown here is derived from an EMBL/GenBank/DDBJ whole genome shotgun (WGS) entry which is preliminary data.</text>
</comment>
<keyword evidence="2" id="KW-1185">Reference proteome</keyword>
<reference evidence="1 2" key="1">
    <citation type="submission" date="2024-09" db="EMBL/GenBank/DDBJ databases">
        <authorList>
            <person name="Sun Q."/>
            <person name="Mori K."/>
        </authorList>
    </citation>
    <scope>NUCLEOTIDE SEQUENCE [LARGE SCALE GENOMIC DNA]</scope>
    <source>
        <strain evidence="1 2">CECT 7955</strain>
    </source>
</reference>